<protein>
    <recommendedName>
        <fullName evidence="9">Dynamin-type G domain-containing protein</fullName>
    </recommendedName>
</protein>
<keyword evidence="8" id="KW-0472">Membrane</keyword>
<dbReference type="PROSITE" id="PS51718">
    <property type="entry name" value="G_DYNAMIN_2"/>
    <property type="match status" value="1"/>
</dbReference>
<evidence type="ECO:0000256" key="5">
    <source>
        <dbReference type="ARBA" id="ARBA00022741"/>
    </source>
</evidence>
<name>A0AAV7JKA1_9METZ</name>
<comment type="caution">
    <text evidence="10">The sequence shown here is derived from an EMBL/GenBank/DDBJ whole genome shotgun (WGS) entry which is preliminary data.</text>
</comment>
<evidence type="ECO:0000259" key="9">
    <source>
        <dbReference type="PROSITE" id="PS51718"/>
    </source>
</evidence>
<dbReference type="FunFam" id="3.40.50.300:FF:000147">
    <property type="entry name" value="EH domain-containing protein 1"/>
    <property type="match status" value="1"/>
</dbReference>
<keyword evidence="5" id="KW-0547">Nucleotide-binding</keyword>
<dbReference type="Proteomes" id="UP001165289">
    <property type="component" value="Unassembled WGS sequence"/>
</dbReference>
<evidence type="ECO:0000256" key="3">
    <source>
        <dbReference type="ARBA" id="ARBA00022475"/>
    </source>
</evidence>
<keyword evidence="6" id="KW-0967">Endosome</keyword>
<feature type="domain" description="Dynamin-type G" evidence="9">
    <location>
        <begin position="55"/>
        <end position="286"/>
    </location>
</feature>
<keyword evidence="4" id="KW-0479">Metal-binding</keyword>
<dbReference type="GO" id="GO:0010008">
    <property type="term" value="C:endosome membrane"/>
    <property type="evidence" value="ECO:0007669"/>
    <property type="project" value="UniProtKB-SubCell"/>
</dbReference>
<dbReference type="InterPro" id="IPR040990">
    <property type="entry name" value="DUF5600"/>
</dbReference>
<organism evidence="10 11">
    <name type="scientific">Oopsacas minuta</name>
    <dbReference type="NCBI Taxonomy" id="111878"/>
    <lineage>
        <taxon>Eukaryota</taxon>
        <taxon>Metazoa</taxon>
        <taxon>Porifera</taxon>
        <taxon>Hexactinellida</taxon>
        <taxon>Hexasterophora</taxon>
        <taxon>Lyssacinosida</taxon>
        <taxon>Leucopsacidae</taxon>
        <taxon>Oopsacas</taxon>
    </lineage>
</organism>
<comment type="subcellular location">
    <subcellularLocation>
        <location evidence="1">Cell membrane</location>
        <topology evidence="1">Peripheral membrane protein</topology>
        <orientation evidence="1">Cytoplasmic side</orientation>
    </subcellularLocation>
    <subcellularLocation>
        <location evidence="2">Endosome membrane</location>
        <topology evidence="2">Peripheral membrane protein</topology>
    </subcellularLocation>
</comment>
<dbReference type="PANTHER" id="PTHR11216:SF31">
    <property type="entry name" value="AT21416P"/>
    <property type="match status" value="1"/>
</dbReference>
<proteinExistence type="predicted"/>
<evidence type="ECO:0000256" key="8">
    <source>
        <dbReference type="ARBA" id="ARBA00023136"/>
    </source>
</evidence>
<sequence length="472" mass="53989">MFSWLSKDNRNKRETDAYTSVLEGLQKCYYKKLKPLEDYSFFGEFHSPALTYGDFMAKPMVLLIGQYSTGKTSFIKYLLEQEFPGMRIGPEPTTDTFMSIMHGSHAHTVPGNALAVDPNFQFETLSRYGNNFLNKFEGAFVPNEVLDSVTLIDTPGILSGEKQRTHRGYDFEGVIEWFSNRADMIVLLFDAHKLDISDEFQRAIQAIKGNDDKIRIVLNKCDRINTQQLMRVYGALMWSLGKVIDTPEVSRVYIGSFWDEPYLFDEQRGLFEAEQEDLFKDLQSIPRGAATRKLNDLIRRCRMIRVHAHILSALRNQMPSMFGRDSKKEQLIRDLPYIFEEVRKQNNLVAGDFPDVTRMRDNLSSFDWNKLPKPNLKLMANLEEMLTLDVPQLMALLPQEQARAQERGGVKGGAFNYHGKDNGTKFGAGPDPFADELMEEWIGEDEVQKGGLHFESLHPVDGKLPGQVSLTR</sequence>
<dbReference type="InterPro" id="IPR030381">
    <property type="entry name" value="G_DYNAMIN_dom"/>
</dbReference>
<dbReference type="AlphaFoldDB" id="A0AAV7JKA1"/>
<dbReference type="GO" id="GO:0005886">
    <property type="term" value="C:plasma membrane"/>
    <property type="evidence" value="ECO:0007669"/>
    <property type="project" value="UniProtKB-SubCell"/>
</dbReference>
<evidence type="ECO:0000256" key="6">
    <source>
        <dbReference type="ARBA" id="ARBA00022753"/>
    </source>
</evidence>
<evidence type="ECO:0000313" key="10">
    <source>
        <dbReference type="EMBL" id="KAI6648866.1"/>
    </source>
</evidence>
<dbReference type="SUPFAM" id="SSF52540">
    <property type="entry name" value="P-loop containing nucleoside triphosphate hydrolases"/>
    <property type="match status" value="1"/>
</dbReference>
<keyword evidence="3" id="KW-1003">Cell membrane</keyword>
<dbReference type="Gene3D" id="1.10.268.20">
    <property type="match status" value="1"/>
</dbReference>
<dbReference type="Pfam" id="PF18150">
    <property type="entry name" value="DUF5600"/>
    <property type="match status" value="1"/>
</dbReference>
<dbReference type="CDD" id="cd09913">
    <property type="entry name" value="EHD"/>
    <property type="match status" value="1"/>
</dbReference>
<keyword evidence="7" id="KW-0106">Calcium</keyword>
<dbReference type="Pfam" id="PF00350">
    <property type="entry name" value="Dynamin_N"/>
    <property type="match status" value="1"/>
</dbReference>
<keyword evidence="11" id="KW-1185">Reference proteome</keyword>
<dbReference type="GO" id="GO:0016197">
    <property type="term" value="P:endosomal transport"/>
    <property type="evidence" value="ECO:0007669"/>
    <property type="project" value="TreeGrafter"/>
</dbReference>
<dbReference type="InterPro" id="IPR031692">
    <property type="entry name" value="EHD_N"/>
</dbReference>
<evidence type="ECO:0000256" key="2">
    <source>
        <dbReference type="ARBA" id="ARBA00004481"/>
    </source>
</evidence>
<reference evidence="10 11" key="1">
    <citation type="journal article" date="2023" name="BMC Biol.">
        <title>The compact genome of the sponge Oopsacas minuta (Hexactinellida) is lacking key metazoan core genes.</title>
        <authorList>
            <person name="Santini S."/>
            <person name="Schenkelaars Q."/>
            <person name="Jourda C."/>
            <person name="Duchesne M."/>
            <person name="Belahbib H."/>
            <person name="Rocher C."/>
            <person name="Selva M."/>
            <person name="Riesgo A."/>
            <person name="Vervoort M."/>
            <person name="Leys S.P."/>
            <person name="Kodjabachian L."/>
            <person name="Le Bivic A."/>
            <person name="Borchiellini C."/>
            <person name="Claverie J.M."/>
            <person name="Renard E."/>
        </authorList>
    </citation>
    <scope>NUCLEOTIDE SEQUENCE [LARGE SCALE GENOMIC DNA]</scope>
    <source>
        <strain evidence="10">SPO-2</strain>
    </source>
</reference>
<dbReference type="GO" id="GO:0005525">
    <property type="term" value="F:GTP binding"/>
    <property type="evidence" value="ECO:0007669"/>
    <property type="project" value="InterPro"/>
</dbReference>
<dbReference type="GO" id="GO:0006897">
    <property type="term" value="P:endocytosis"/>
    <property type="evidence" value="ECO:0007669"/>
    <property type="project" value="TreeGrafter"/>
</dbReference>
<dbReference type="GO" id="GO:0046872">
    <property type="term" value="F:metal ion binding"/>
    <property type="evidence" value="ECO:0007669"/>
    <property type="project" value="UniProtKB-KW"/>
</dbReference>
<dbReference type="Gene3D" id="3.40.50.300">
    <property type="entry name" value="P-loop containing nucleotide triphosphate hydrolases"/>
    <property type="match status" value="1"/>
</dbReference>
<evidence type="ECO:0000256" key="7">
    <source>
        <dbReference type="ARBA" id="ARBA00022837"/>
    </source>
</evidence>
<dbReference type="InterPro" id="IPR045063">
    <property type="entry name" value="Dynamin_N"/>
</dbReference>
<accession>A0AAV7JKA1</accession>
<gene>
    <name evidence="10" type="ORF">LOD99_6940</name>
</gene>
<dbReference type="EMBL" id="JAKMXF010000324">
    <property type="protein sequence ID" value="KAI6648866.1"/>
    <property type="molecule type" value="Genomic_DNA"/>
</dbReference>
<evidence type="ECO:0000256" key="4">
    <source>
        <dbReference type="ARBA" id="ARBA00022723"/>
    </source>
</evidence>
<dbReference type="Pfam" id="PF16880">
    <property type="entry name" value="EHD_N"/>
    <property type="match status" value="1"/>
</dbReference>
<evidence type="ECO:0000256" key="1">
    <source>
        <dbReference type="ARBA" id="ARBA00004413"/>
    </source>
</evidence>
<evidence type="ECO:0000313" key="11">
    <source>
        <dbReference type="Proteomes" id="UP001165289"/>
    </source>
</evidence>
<dbReference type="PANTHER" id="PTHR11216">
    <property type="entry name" value="EH DOMAIN"/>
    <property type="match status" value="1"/>
</dbReference>
<dbReference type="InterPro" id="IPR027417">
    <property type="entry name" value="P-loop_NTPase"/>
</dbReference>